<feature type="compositionally biased region" description="Basic and acidic residues" evidence="5">
    <location>
        <begin position="223"/>
        <end position="247"/>
    </location>
</feature>
<feature type="region of interest" description="Disordered" evidence="5">
    <location>
        <begin position="223"/>
        <end position="281"/>
    </location>
</feature>
<dbReference type="InterPro" id="IPR051202">
    <property type="entry name" value="Peptidase_C40"/>
</dbReference>
<feature type="chain" id="PRO_5045367181" evidence="6">
    <location>
        <begin position="42"/>
        <end position="396"/>
    </location>
</feature>
<evidence type="ECO:0000313" key="9">
    <source>
        <dbReference type="Proteomes" id="UP001156389"/>
    </source>
</evidence>
<keyword evidence="4" id="KW-0788">Thiol protease</keyword>
<dbReference type="SUPFAM" id="SSF54001">
    <property type="entry name" value="Cysteine proteinases"/>
    <property type="match status" value="1"/>
</dbReference>
<evidence type="ECO:0000256" key="4">
    <source>
        <dbReference type="ARBA" id="ARBA00022807"/>
    </source>
</evidence>
<keyword evidence="9" id="KW-1185">Reference proteome</keyword>
<proteinExistence type="inferred from homology"/>
<feature type="compositionally biased region" description="Polar residues" evidence="5">
    <location>
        <begin position="146"/>
        <end position="159"/>
    </location>
</feature>
<dbReference type="InterPro" id="IPR038765">
    <property type="entry name" value="Papain-like_cys_pep_sf"/>
</dbReference>
<comment type="caution">
    <text evidence="8">The sequence shown here is derived from an EMBL/GenBank/DDBJ whole genome shotgun (WGS) entry which is preliminary data.</text>
</comment>
<evidence type="ECO:0000256" key="6">
    <source>
        <dbReference type="SAM" id="SignalP"/>
    </source>
</evidence>
<evidence type="ECO:0000313" key="8">
    <source>
        <dbReference type="EMBL" id="MCT2592335.1"/>
    </source>
</evidence>
<dbReference type="Pfam" id="PF00877">
    <property type="entry name" value="NLPC_P60"/>
    <property type="match status" value="1"/>
</dbReference>
<feature type="domain" description="NlpC/P60" evidence="7">
    <location>
        <begin position="281"/>
        <end position="396"/>
    </location>
</feature>
<evidence type="ECO:0000256" key="5">
    <source>
        <dbReference type="SAM" id="MobiDB-lite"/>
    </source>
</evidence>
<evidence type="ECO:0000259" key="7">
    <source>
        <dbReference type="PROSITE" id="PS51935"/>
    </source>
</evidence>
<keyword evidence="6" id="KW-0732">Signal</keyword>
<keyword evidence="2" id="KW-0645">Protease</keyword>
<feature type="region of interest" description="Disordered" evidence="5">
    <location>
        <begin position="146"/>
        <end position="192"/>
    </location>
</feature>
<dbReference type="Gene3D" id="6.10.250.3150">
    <property type="match status" value="1"/>
</dbReference>
<feature type="signal peptide" evidence="6">
    <location>
        <begin position="1"/>
        <end position="41"/>
    </location>
</feature>
<dbReference type="PROSITE" id="PS51935">
    <property type="entry name" value="NLPC_P60"/>
    <property type="match status" value="1"/>
</dbReference>
<comment type="similarity">
    <text evidence="1">Belongs to the peptidase C40 family.</text>
</comment>
<name>A0ABT2JWQ9_9ACTN</name>
<protein>
    <submittedName>
        <fullName evidence="8">NlpC/P60 family protein</fullName>
    </submittedName>
</protein>
<dbReference type="PANTHER" id="PTHR47053">
    <property type="entry name" value="MUREIN DD-ENDOPEPTIDASE MEPH-RELATED"/>
    <property type="match status" value="1"/>
</dbReference>
<gene>
    <name evidence="8" type="ORF">LHJ74_20915</name>
</gene>
<dbReference type="RefSeq" id="WP_260219643.1">
    <property type="nucleotide sequence ID" value="NZ_JAJAGO010000009.1"/>
</dbReference>
<dbReference type="Gene3D" id="3.90.1720.10">
    <property type="entry name" value="endopeptidase domain like (from Nostoc punctiforme)"/>
    <property type="match status" value="1"/>
</dbReference>
<evidence type="ECO:0000256" key="1">
    <source>
        <dbReference type="ARBA" id="ARBA00007074"/>
    </source>
</evidence>
<dbReference type="EMBL" id="JAJAGO010000009">
    <property type="protein sequence ID" value="MCT2592335.1"/>
    <property type="molecule type" value="Genomic_DNA"/>
</dbReference>
<reference evidence="8 9" key="1">
    <citation type="submission" date="2021-10" db="EMBL/GenBank/DDBJ databases">
        <title>Streptomyces gossypii sp. nov., isolated from soil collected from cotton field.</title>
        <authorList>
            <person name="Ge X."/>
            <person name="Chen X."/>
            <person name="Liu W."/>
        </authorList>
    </citation>
    <scope>NUCLEOTIDE SEQUENCE [LARGE SCALE GENOMIC DNA]</scope>
    <source>
        <strain evidence="8 9">N2-109</strain>
    </source>
</reference>
<dbReference type="Proteomes" id="UP001156389">
    <property type="component" value="Unassembled WGS sequence"/>
</dbReference>
<organism evidence="8 9">
    <name type="scientific">Streptomyces gossypii</name>
    <dbReference type="NCBI Taxonomy" id="2883101"/>
    <lineage>
        <taxon>Bacteria</taxon>
        <taxon>Bacillati</taxon>
        <taxon>Actinomycetota</taxon>
        <taxon>Actinomycetes</taxon>
        <taxon>Kitasatosporales</taxon>
        <taxon>Streptomycetaceae</taxon>
        <taxon>Streptomyces</taxon>
    </lineage>
</organism>
<accession>A0ABT2JWQ9</accession>
<feature type="compositionally biased region" description="Low complexity" evidence="5">
    <location>
        <begin position="170"/>
        <end position="189"/>
    </location>
</feature>
<sequence>MASHRKPRTRIMQSAASRTSAVGVTTAALASVTLLSQSASAAPNDDKPSVEEVKAKVDKLYQQAGSQTQKYNAAKEKTAAQRVKADKALDAVAQRTAKVNEARRTLGQYAAAQYRTGGVSGTATLLLADDPQSYFDQQHLMDRMTGSQKEAVTQYQSRQAEAGEKRAEATKQLSSLTSSQKTLASSKTAVQSKLTEARKLLSRLTAEEKARLAEIEAEKRAEAQRKAEARAEQERQRREAEREREPEPEAPDEGAENPDDGADTPEPEAPETPDVPDDPAAGKVEKVLSFAKAQLGKPYVWGASGPNSYDCSGFTQAAWKAAGVSLPRTTFDQVEVGTKVAKSQLKAGDLIFFYDDISHVGIYVGDGQMIHASKPGDDVKYESIDYMPFHSAVRPA</sequence>
<feature type="compositionally biased region" description="Acidic residues" evidence="5">
    <location>
        <begin position="248"/>
        <end position="277"/>
    </location>
</feature>
<keyword evidence="3" id="KW-0378">Hydrolase</keyword>
<evidence type="ECO:0000256" key="3">
    <source>
        <dbReference type="ARBA" id="ARBA00022801"/>
    </source>
</evidence>
<dbReference type="InterPro" id="IPR000064">
    <property type="entry name" value="NLP_P60_dom"/>
</dbReference>
<dbReference type="PANTHER" id="PTHR47053:SF1">
    <property type="entry name" value="MUREIN DD-ENDOPEPTIDASE MEPH-RELATED"/>
    <property type="match status" value="1"/>
</dbReference>
<evidence type="ECO:0000256" key="2">
    <source>
        <dbReference type="ARBA" id="ARBA00022670"/>
    </source>
</evidence>